<dbReference type="OrthoDB" id="427030at2759"/>
<evidence type="ECO:0000256" key="5">
    <source>
        <dbReference type="ARBA" id="ARBA00022833"/>
    </source>
</evidence>
<dbReference type="InterPro" id="IPR013087">
    <property type="entry name" value="Znf_C2H2_type"/>
</dbReference>
<feature type="region of interest" description="Disordered" evidence="9">
    <location>
        <begin position="128"/>
        <end position="156"/>
    </location>
</feature>
<dbReference type="AlphaFoldDB" id="A0A2T4GIV6"/>
<dbReference type="GO" id="GO:0005634">
    <property type="term" value="C:nucleus"/>
    <property type="evidence" value="ECO:0007669"/>
    <property type="project" value="UniProtKB-SubCell"/>
</dbReference>
<name>A0A2T4GIV6_FUSCU</name>
<dbReference type="PROSITE" id="PS00028">
    <property type="entry name" value="ZINC_FINGER_C2H2_1"/>
    <property type="match status" value="4"/>
</dbReference>
<dbReference type="Pfam" id="PF00096">
    <property type="entry name" value="zf-C2H2"/>
    <property type="match status" value="3"/>
</dbReference>
<protein>
    <submittedName>
        <fullName evidence="11">Asparagine-rich zinc finger protein AZF1</fullName>
    </submittedName>
</protein>
<feature type="domain" description="C2H2-type" evidence="10">
    <location>
        <begin position="182"/>
        <end position="211"/>
    </location>
</feature>
<evidence type="ECO:0000256" key="9">
    <source>
        <dbReference type="SAM" id="MobiDB-lite"/>
    </source>
</evidence>
<dbReference type="GO" id="GO:0000978">
    <property type="term" value="F:RNA polymerase II cis-regulatory region sequence-specific DNA binding"/>
    <property type="evidence" value="ECO:0007669"/>
    <property type="project" value="UniProtKB-ARBA"/>
</dbReference>
<evidence type="ECO:0000256" key="4">
    <source>
        <dbReference type="ARBA" id="ARBA00022771"/>
    </source>
</evidence>
<keyword evidence="3" id="KW-0677">Repeat</keyword>
<dbReference type="FunFam" id="3.30.160.60:FF:000446">
    <property type="entry name" value="Zinc finger protein"/>
    <property type="match status" value="1"/>
</dbReference>
<gene>
    <name evidence="11" type="ORF">FCULG_00012800</name>
</gene>
<evidence type="ECO:0000256" key="8">
    <source>
        <dbReference type="PROSITE-ProRule" id="PRU00042"/>
    </source>
</evidence>
<keyword evidence="12" id="KW-1185">Reference proteome</keyword>
<feature type="region of interest" description="Disordered" evidence="9">
    <location>
        <begin position="1"/>
        <end position="35"/>
    </location>
</feature>
<dbReference type="InterPro" id="IPR036236">
    <property type="entry name" value="Znf_C2H2_sf"/>
</dbReference>
<evidence type="ECO:0000313" key="12">
    <source>
        <dbReference type="Proteomes" id="UP000241587"/>
    </source>
</evidence>
<comment type="subcellular location">
    <subcellularLocation>
        <location evidence="1">Nucleus</location>
    </subcellularLocation>
</comment>
<dbReference type="SMART" id="SM00355">
    <property type="entry name" value="ZnF_C2H2"/>
    <property type="match status" value="4"/>
</dbReference>
<evidence type="ECO:0000256" key="3">
    <source>
        <dbReference type="ARBA" id="ARBA00022737"/>
    </source>
</evidence>
<dbReference type="FunFam" id="3.30.160.60:FF:001465">
    <property type="entry name" value="Zinc finger protein 560"/>
    <property type="match status" value="1"/>
</dbReference>
<dbReference type="GO" id="GO:0008270">
    <property type="term" value="F:zinc ion binding"/>
    <property type="evidence" value="ECO:0007669"/>
    <property type="project" value="UniProtKB-KW"/>
</dbReference>
<evidence type="ECO:0000313" key="11">
    <source>
        <dbReference type="EMBL" id="PTD03493.1"/>
    </source>
</evidence>
<dbReference type="Proteomes" id="UP000241587">
    <property type="component" value="Unassembled WGS sequence"/>
</dbReference>
<dbReference type="SUPFAM" id="SSF57667">
    <property type="entry name" value="beta-beta-alpha zinc fingers"/>
    <property type="match status" value="2"/>
</dbReference>
<evidence type="ECO:0000256" key="1">
    <source>
        <dbReference type="ARBA" id="ARBA00004123"/>
    </source>
</evidence>
<feature type="compositionally biased region" description="Polar residues" evidence="9">
    <location>
        <begin position="9"/>
        <end position="33"/>
    </location>
</feature>
<dbReference type="GO" id="GO:0000122">
    <property type="term" value="P:negative regulation of transcription by RNA polymerase II"/>
    <property type="evidence" value="ECO:0007669"/>
    <property type="project" value="UniProtKB-ARBA"/>
</dbReference>
<accession>A0A2T4GIV6</accession>
<organism evidence="11 12">
    <name type="scientific">Fusarium culmorum</name>
    <dbReference type="NCBI Taxonomy" id="5516"/>
    <lineage>
        <taxon>Eukaryota</taxon>
        <taxon>Fungi</taxon>
        <taxon>Dikarya</taxon>
        <taxon>Ascomycota</taxon>
        <taxon>Pezizomycotina</taxon>
        <taxon>Sordariomycetes</taxon>
        <taxon>Hypocreomycetidae</taxon>
        <taxon>Hypocreales</taxon>
        <taxon>Nectriaceae</taxon>
        <taxon>Fusarium</taxon>
    </lineage>
</organism>
<reference evidence="11 12" key="1">
    <citation type="submission" date="2018-02" db="EMBL/GenBank/DDBJ databases">
        <title>Fusarium culmorum secondary metabolites in fungal-bacterial-plant interactions.</title>
        <authorList>
            <person name="Schmidt R."/>
        </authorList>
    </citation>
    <scope>NUCLEOTIDE SEQUENCE [LARGE SCALE GENOMIC DNA]</scope>
    <source>
        <strain evidence="11 12">PV</strain>
    </source>
</reference>
<proteinExistence type="predicted"/>
<dbReference type="Gene3D" id="3.30.160.60">
    <property type="entry name" value="Classic Zinc Finger"/>
    <property type="match status" value="4"/>
</dbReference>
<evidence type="ECO:0000256" key="7">
    <source>
        <dbReference type="ARBA" id="ARBA00023242"/>
    </source>
</evidence>
<keyword evidence="6" id="KW-0238">DNA-binding</keyword>
<dbReference type="PANTHER" id="PTHR16515:SF66">
    <property type="entry name" value="C2H2-TYPE DOMAIN-CONTAINING PROTEIN"/>
    <property type="match status" value="1"/>
</dbReference>
<dbReference type="InterPro" id="IPR050331">
    <property type="entry name" value="Zinc_finger"/>
</dbReference>
<feature type="domain" description="C2H2-type" evidence="10">
    <location>
        <begin position="154"/>
        <end position="181"/>
    </location>
</feature>
<comment type="caution">
    <text evidence="11">The sequence shown here is derived from an EMBL/GenBank/DDBJ whole genome shotgun (WGS) entry which is preliminary data.</text>
</comment>
<dbReference type="PROSITE" id="PS50157">
    <property type="entry name" value="ZINC_FINGER_C2H2_2"/>
    <property type="match status" value="4"/>
</dbReference>
<dbReference type="FunFam" id="3.30.160.60:FF:000624">
    <property type="entry name" value="zinc finger protein 697"/>
    <property type="match status" value="1"/>
</dbReference>
<dbReference type="GO" id="GO:0000981">
    <property type="term" value="F:DNA-binding transcription factor activity, RNA polymerase II-specific"/>
    <property type="evidence" value="ECO:0007669"/>
    <property type="project" value="UniProtKB-ARBA"/>
</dbReference>
<keyword evidence="2" id="KW-0479">Metal-binding</keyword>
<dbReference type="PANTHER" id="PTHR16515">
    <property type="entry name" value="PR DOMAIN ZINC FINGER PROTEIN"/>
    <property type="match status" value="1"/>
</dbReference>
<keyword evidence="5" id="KW-0862">Zinc</keyword>
<sequence>MAESFDITEPTNSLATPSNQTSCQDEPWASQNPSAPPHMYTYSNLGYYGHKTVGYHDQGCVLPDFRSQVPSPSRSDSYAPIPRFMDRNSEFRPQPTIESSALINGHQTKVATAVDELLKAVQGSTLEVSPPFNARSESDGTPAPGYNKPREKRHKCNQCPKSFDQISHLQIHIRMHNGEKPYSCDFPGCDRSFSQKGNRNSHRRRHTGERPFSCDQCSCQFPQGGNLQAHLKTHEGLKPYVCILDECNKRFTQLGNMKTHQNKFHPKTLKNLTMRFAQIMNLGEQVPETDRQLFEYFAIHYKNSNKGTKGRGKGHSVAMHKLKRASFPYMSPITSVHQYTLPQISSTSTITSIQSGHERASLELYFEATGPWEGQNSGFVANEQTFCTRGLL</sequence>
<evidence type="ECO:0000259" key="10">
    <source>
        <dbReference type="PROSITE" id="PS50157"/>
    </source>
</evidence>
<evidence type="ECO:0000256" key="6">
    <source>
        <dbReference type="ARBA" id="ARBA00023125"/>
    </source>
</evidence>
<keyword evidence="7" id="KW-0539">Nucleus</keyword>
<dbReference type="EMBL" id="PVEM01000014">
    <property type="protein sequence ID" value="PTD03493.1"/>
    <property type="molecule type" value="Genomic_DNA"/>
</dbReference>
<dbReference type="FunFam" id="3.30.160.60:FF:000125">
    <property type="entry name" value="Putative zinc finger protein 143"/>
    <property type="match status" value="1"/>
</dbReference>
<feature type="domain" description="C2H2-type" evidence="10">
    <location>
        <begin position="212"/>
        <end position="239"/>
    </location>
</feature>
<keyword evidence="4 8" id="KW-0863">Zinc-finger</keyword>
<feature type="domain" description="C2H2-type" evidence="10">
    <location>
        <begin position="240"/>
        <end position="265"/>
    </location>
</feature>
<evidence type="ECO:0000256" key="2">
    <source>
        <dbReference type="ARBA" id="ARBA00022723"/>
    </source>
</evidence>